<comment type="caution">
    <text evidence="10">The sequence shown here is derived from an EMBL/GenBank/DDBJ whole genome shotgun (WGS) entry which is preliminary data.</text>
</comment>
<dbReference type="InterPro" id="IPR051794">
    <property type="entry name" value="PG_Endopeptidase_C40"/>
</dbReference>
<dbReference type="GO" id="GO:0008234">
    <property type="term" value="F:cysteine-type peptidase activity"/>
    <property type="evidence" value="ECO:0007669"/>
    <property type="project" value="UniProtKB-KW"/>
</dbReference>
<dbReference type="Gene3D" id="3.90.1720.10">
    <property type="entry name" value="endopeptidase domain like (from Nostoc punctiforme)"/>
    <property type="match status" value="1"/>
</dbReference>
<dbReference type="SUPFAM" id="SSF54001">
    <property type="entry name" value="Cysteine proteinases"/>
    <property type="match status" value="1"/>
</dbReference>
<name>A0A395XL75_9FIRM</name>
<evidence type="ECO:0000256" key="1">
    <source>
        <dbReference type="ARBA" id="ARBA00007074"/>
    </source>
</evidence>
<feature type="compositionally biased region" description="Low complexity" evidence="7">
    <location>
        <begin position="214"/>
        <end position="257"/>
    </location>
</feature>
<dbReference type="InterPro" id="IPR057309">
    <property type="entry name" value="PcsB_CC"/>
</dbReference>
<gene>
    <name evidence="10" type="ORF">DWV67_12245</name>
</gene>
<dbReference type="Gene3D" id="6.10.250.3150">
    <property type="match status" value="1"/>
</dbReference>
<dbReference type="PROSITE" id="PS51935">
    <property type="entry name" value="NLPC_P60"/>
    <property type="match status" value="1"/>
</dbReference>
<protein>
    <submittedName>
        <fullName evidence="10">Hydrolase</fullName>
    </submittedName>
</protein>
<comment type="similarity">
    <text evidence="1">Belongs to the peptidase C40 family.</text>
</comment>
<evidence type="ECO:0000256" key="2">
    <source>
        <dbReference type="ARBA" id="ARBA00022670"/>
    </source>
</evidence>
<feature type="signal peptide" evidence="8">
    <location>
        <begin position="1"/>
        <end position="24"/>
    </location>
</feature>
<dbReference type="AlphaFoldDB" id="A0A395XL75"/>
<keyword evidence="4 10" id="KW-0378">Hydrolase</keyword>
<evidence type="ECO:0000259" key="9">
    <source>
        <dbReference type="PROSITE" id="PS51935"/>
    </source>
</evidence>
<evidence type="ECO:0000256" key="4">
    <source>
        <dbReference type="ARBA" id="ARBA00022801"/>
    </source>
</evidence>
<sequence>MNKIGKRILAAAVASSVLVTPVFADPSVDDLKKSKESAQNEVSSLQTQLNTVVGKITELESQLSSKGEEIIQAQSDLEDAEAEEQKQYADMKVRIKYMYEAGDQSAVESLVGSEDFSDMVNKAEYVSNVHNYDRQKLQEYVETKQKISDLKDQLEEEQSQLESMQTEYESQESKLDNLIASKQAEVSDLDQQIEEAERKAAEEELKRQQEEAARQAAAAEAARQQAASNKNNSSSSSSNSSSNSNKGNSSHKGTSNNAPSYVSGDAVSRAYSALGKPYVWGATGPNSFDCSGLVGFCLTGRYSRSCTSASLNALPTVSNPQPGDVCVRSGHCGIYIGNGQMIHAPHTGDVVKVASVPSNMRIVRP</sequence>
<keyword evidence="5" id="KW-0788">Thiol protease</keyword>
<dbReference type="Pfam" id="PF00877">
    <property type="entry name" value="NLPC_P60"/>
    <property type="match status" value="1"/>
</dbReference>
<evidence type="ECO:0000256" key="8">
    <source>
        <dbReference type="SAM" id="SignalP"/>
    </source>
</evidence>
<feature type="coiled-coil region" evidence="6">
    <location>
        <begin position="28"/>
        <end position="90"/>
    </location>
</feature>
<dbReference type="Pfam" id="PF24568">
    <property type="entry name" value="CC_PcsB"/>
    <property type="match status" value="1"/>
</dbReference>
<dbReference type="Proteomes" id="UP000266376">
    <property type="component" value="Unassembled WGS sequence"/>
</dbReference>
<accession>A0A395XL75</accession>
<keyword evidence="6" id="KW-0175">Coiled coil</keyword>
<evidence type="ECO:0000256" key="3">
    <source>
        <dbReference type="ARBA" id="ARBA00022729"/>
    </source>
</evidence>
<dbReference type="EMBL" id="QSAJ01000033">
    <property type="protein sequence ID" value="RGW51265.1"/>
    <property type="molecule type" value="Genomic_DNA"/>
</dbReference>
<dbReference type="InterPro" id="IPR000064">
    <property type="entry name" value="NLP_P60_dom"/>
</dbReference>
<evidence type="ECO:0000256" key="5">
    <source>
        <dbReference type="ARBA" id="ARBA00022807"/>
    </source>
</evidence>
<dbReference type="PANTHER" id="PTHR47359">
    <property type="entry name" value="PEPTIDOGLYCAN DL-ENDOPEPTIDASE CWLO"/>
    <property type="match status" value="1"/>
</dbReference>
<dbReference type="PANTHER" id="PTHR47359:SF3">
    <property type="entry name" value="NLP_P60 DOMAIN-CONTAINING PROTEIN-RELATED"/>
    <property type="match status" value="1"/>
</dbReference>
<evidence type="ECO:0000313" key="11">
    <source>
        <dbReference type="Proteomes" id="UP000266376"/>
    </source>
</evidence>
<evidence type="ECO:0000256" key="6">
    <source>
        <dbReference type="SAM" id="Coils"/>
    </source>
</evidence>
<keyword evidence="2" id="KW-0645">Protease</keyword>
<evidence type="ECO:0000313" key="10">
    <source>
        <dbReference type="EMBL" id="RGW51265.1"/>
    </source>
</evidence>
<dbReference type="GO" id="GO:0006508">
    <property type="term" value="P:proteolysis"/>
    <property type="evidence" value="ECO:0007669"/>
    <property type="project" value="UniProtKB-KW"/>
</dbReference>
<feature type="domain" description="NlpC/P60" evidence="9">
    <location>
        <begin position="260"/>
        <end position="365"/>
    </location>
</feature>
<dbReference type="InterPro" id="IPR038765">
    <property type="entry name" value="Papain-like_cys_pep_sf"/>
</dbReference>
<keyword evidence="3 8" id="KW-0732">Signal</keyword>
<feature type="region of interest" description="Disordered" evidence="7">
    <location>
        <begin position="197"/>
        <end position="261"/>
    </location>
</feature>
<organism evidence="10 11">
    <name type="scientific">Dorea formicigenerans</name>
    <dbReference type="NCBI Taxonomy" id="39486"/>
    <lineage>
        <taxon>Bacteria</taxon>
        <taxon>Bacillati</taxon>
        <taxon>Bacillota</taxon>
        <taxon>Clostridia</taxon>
        <taxon>Lachnospirales</taxon>
        <taxon>Lachnospiraceae</taxon>
        <taxon>Dorea</taxon>
    </lineage>
</organism>
<feature type="compositionally biased region" description="Basic and acidic residues" evidence="7">
    <location>
        <begin position="197"/>
        <end position="213"/>
    </location>
</feature>
<feature type="chain" id="PRO_5017219076" evidence="8">
    <location>
        <begin position="25"/>
        <end position="365"/>
    </location>
</feature>
<reference evidence="10 11" key="1">
    <citation type="submission" date="2018-08" db="EMBL/GenBank/DDBJ databases">
        <title>A genome reference for cultivated species of the human gut microbiota.</title>
        <authorList>
            <person name="Zou Y."/>
            <person name="Xue W."/>
            <person name="Luo G."/>
        </authorList>
    </citation>
    <scope>NUCLEOTIDE SEQUENCE [LARGE SCALE GENOMIC DNA]</scope>
    <source>
        <strain evidence="10 11">AF12-11</strain>
    </source>
</reference>
<evidence type="ECO:0000256" key="7">
    <source>
        <dbReference type="SAM" id="MobiDB-lite"/>
    </source>
</evidence>
<proteinExistence type="inferred from homology"/>